<dbReference type="InParanoid" id="D2V5F4"/>
<proteinExistence type="predicted"/>
<dbReference type="KEGG" id="ngr:NAEGRDRAFT_63803"/>
<reference evidence="2 3" key="1">
    <citation type="journal article" date="2010" name="Cell">
        <title>The genome of Naegleria gruberi illuminates early eukaryotic versatility.</title>
        <authorList>
            <person name="Fritz-Laylin L.K."/>
            <person name="Prochnik S.E."/>
            <person name="Ginger M.L."/>
            <person name="Dacks J.B."/>
            <person name="Carpenter M.L."/>
            <person name="Field M.C."/>
            <person name="Kuo A."/>
            <person name="Paredez A."/>
            <person name="Chapman J."/>
            <person name="Pham J."/>
            <person name="Shu S."/>
            <person name="Neupane R."/>
            <person name="Cipriano M."/>
            <person name="Mancuso J."/>
            <person name="Tu H."/>
            <person name="Salamov A."/>
            <person name="Lindquist E."/>
            <person name="Shapiro H."/>
            <person name="Lucas S."/>
            <person name="Grigoriev I.V."/>
            <person name="Cande W.Z."/>
            <person name="Fulton C."/>
            <person name="Rokhsar D.S."/>
            <person name="Dawson S.C."/>
        </authorList>
    </citation>
    <scope>NUCLEOTIDE SEQUENCE [LARGE SCALE GENOMIC DNA]</scope>
    <source>
        <strain evidence="2 3">NEG-M</strain>
    </source>
</reference>
<organism evidence="3">
    <name type="scientific">Naegleria gruberi</name>
    <name type="common">Amoeba</name>
    <dbReference type="NCBI Taxonomy" id="5762"/>
    <lineage>
        <taxon>Eukaryota</taxon>
        <taxon>Discoba</taxon>
        <taxon>Heterolobosea</taxon>
        <taxon>Tetramitia</taxon>
        <taxon>Eutetramitia</taxon>
        <taxon>Vahlkampfiidae</taxon>
        <taxon>Naegleria</taxon>
    </lineage>
</organism>
<keyword evidence="3" id="KW-1185">Reference proteome</keyword>
<dbReference type="Pfam" id="PF03625">
    <property type="entry name" value="DUF302"/>
    <property type="match status" value="1"/>
</dbReference>
<dbReference type="SUPFAM" id="SSF103247">
    <property type="entry name" value="TT1751-like"/>
    <property type="match status" value="1"/>
</dbReference>
<evidence type="ECO:0000313" key="3">
    <source>
        <dbReference type="Proteomes" id="UP000006671"/>
    </source>
</evidence>
<dbReference type="EMBL" id="GG738852">
    <property type="protein sequence ID" value="EFC48105.1"/>
    <property type="molecule type" value="Genomic_DNA"/>
</dbReference>
<feature type="domain" description="DUF302" evidence="1">
    <location>
        <begin position="35"/>
        <end position="96"/>
    </location>
</feature>
<dbReference type="Proteomes" id="UP000006671">
    <property type="component" value="Unassembled WGS sequence"/>
</dbReference>
<dbReference type="AlphaFoldDB" id="D2V5F4"/>
<evidence type="ECO:0000313" key="2">
    <source>
        <dbReference type="EMBL" id="EFC48105.1"/>
    </source>
</evidence>
<dbReference type="PIRSF" id="PIRSF021774">
    <property type="entry name" value="UCP021774"/>
    <property type="match status" value="1"/>
</dbReference>
<protein>
    <submittedName>
        <fullName evidence="2">Predicted protein</fullName>
    </submittedName>
</protein>
<sequence>MYYTVETSETEPSILIERFKQSCQKRQFGVLISHNFKQKFNEKQIEYDEECIVCEICNPVIASSVVKSNRMIALALPCRVMIYSEVKGGPLKMTTMLPTQLIGMIDSDNETAAKEAKIVEQISKEIMDDCK</sequence>
<dbReference type="VEuPathDB" id="AmoebaDB:NAEGRDRAFT_63803"/>
<dbReference type="Gene3D" id="3.30.310.70">
    <property type="entry name" value="TT1751-like domain"/>
    <property type="match status" value="1"/>
</dbReference>
<accession>D2V5F4</accession>
<dbReference type="CDD" id="cd14797">
    <property type="entry name" value="DUF302"/>
    <property type="match status" value="1"/>
</dbReference>
<evidence type="ECO:0000259" key="1">
    <source>
        <dbReference type="Pfam" id="PF03625"/>
    </source>
</evidence>
<gene>
    <name evidence="2" type="ORF">NAEGRDRAFT_63803</name>
</gene>
<dbReference type="PANTHER" id="PTHR38342">
    <property type="entry name" value="SLR5037 PROTEIN"/>
    <property type="match status" value="1"/>
</dbReference>
<dbReference type="InterPro" id="IPR035923">
    <property type="entry name" value="TT1751-like_sf"/>
</dbReference>
<name>D2V5F4_NAEGR</name>
<dbReference type="RefSeq" id="XP_002680849.1">
    <property type="nucleotide sequence ID" value="XM_002680803.1"/>
</dbReference>
<dbReference type="PANTHER" id="PTHR38342:SF1">
    <property type="entry name" value="SLR5037 PROTEIN"/>
    <property type="match status" value="1"/>
</dbReference>
<dbReference type="InterPro" id="IPR016796">
    <property type="entry name" value="UCP021774"/>
</dbReference>
<dbReference type="GeneID" id="8861506"/>
<dbReference type="InterPro" id="IPR005180">
    <property type="entry name" value="DUF302"/>
</dbReference>